<sequence length="61" mass="6729">MLCAPKRTDISTYKNSSFNLKIHVADTKQGTPARDTKLPFPEPHLPTPTGGSRGVPRPGWR</sequence>
<dbReference type="Proteomes" id="UP001557470">
    <property type="component" value="Unassembled WGS sequence"/>
</dbReference>
<dbReference type="AlphaFoldDB" id="A0ABD0XLK9"/>
<feature type="region of interest" description="Disordered" evidence="1">
    <location>
        <begin position="26"/>
        <end position="61"/>
    </location>
</feature>
<accession>A0ABD0XLK9</accession>
<dbReference type="EMBL" id="JAGEUA010000001">
    <property type="protein sequence ID" value="KAL1022278.1"/>
    <property type="molecule type" value="Genomic_DNA"/>
</dbReference>
<evidence type="ECO:0000313" key="3">
    <source>
        <dbReference type="Proteomes" id="UP001557470"/>
    </source>
</evidence>
<name>A0ABD0XLK9_UMBPY</name>
<organism evidence="2 3">
    <name type="scientific">Umbra pygmaea</name>
    <name type="common">Eastern mudminnow</name>
    <dbReference type="NCBI Taxonomy" id="75934"/>
    <lineage>
        <taxon>Eukaryota</taxon>
        <taxon>Metazoa</taxon>
        <taxon>Chordata</taxon>
        <taxon>Craniata</taxon>
        <taxon>Vertebrata</taxon>
        <taxon>Euteleostomi</taxon>
        <taxon>Actinopterygii</taxon>
        <taxon>Neopterygii</taxon>
        <taxon>Teleostei</taxon>
        <taxon>Protacanthopterygii</taxon>
        <taxon>Esociformes</taxon>
        <taxon>Umbridae</taxon>
        <taxon>Umbra</taxon>
    </lineage>
</organism>
<keyword evidence="3" id="KW-1185">Reference proteome</keyword>
<protein>
    <submittedName>
        <fullName evidence="2">Uncharacterized protein</fullName>
    </submittedName>
</protein>
<evidence type="ECO:0000256" key="1">
    <source>
        <dbReference type="SAM" id="MobiDB-lite"/>
    </source>
</evidence>
<reference evidence="2 3" key="1">
    <citation type="submission" date="2024-06" db="EMBL/GenBank/DDBJ databases">
        <authorList>
            <person name="Pan Q."/>
            <person name="Wen M."/>
            <person name="Jouanno E."/>
            <person name="Zahm M."/>
            <person name="Klopp C."/>
            <person name="Cabau C."/>
            <person name="Louis A."/>
            <person name="Berthelot C."/>
            <person name="Parey E."/>
            <person name="Roest Crollius H."/>
            <person name="Montfort J."/>
            <person name="Robinson-Rechavi M."/>
            <person name="Bouchez O."/>
            <person name="Lampietro C."/>
            <person name="Lopez Roques C."/>
            <person name="Donnadieu C."/>
            <person name="Postlethwait J."/>
            <person name="Bobe J."/>
            <person name="Verreycken H."/>
            <person name="Guiguen Y."/>
        </authorList>
    </citation>
    <scope>NUCLEOTIDE SEQUENCE [LARGE SCALE GENOMIC DNA]</scope>
    <source>
        <strain evidence="2">Up_M1</strain>
        <tissue evidence="2">Testis</tissue>
    </source>
</reference>
<evidence type="ECO:0000313" key="2">
    <source>
        <dbReference type="EMBL" id="KAL1022278.1"/>
    </source>
</evidence>
<gene>
    <name evidence="2" type="ORF">UPYG_G00024560</name>
</gene>
<comment type="caution">
    <text evidence="2">The sequence shown here is derived from an EMBL/GenBank/DDBJ whole genome shotgun (WGS) entry which is preliminary data.</text>
</comment>
<proteinExistence type="predicted"/>